<dbReference type="Gene3D" id="1.10.3210.10">
    <property type="entry name" value="Hypothetical protein af1432"/>
    <property type="match status" value="1"/>
</dbReference>
<evidence type="ECO:0000259" key="1">
    <source>
        <dbReference type="Pfam" id="PF01966"/>
    </source>
</evidence>
<dbReference type="Pfam" id="PF01966">
    <property type="entry name" value="HD"/>
    <property type="match status" value="1"/>
</dbReference>
<feature type="domain" description="HD" evidence="1">
    <location>
        <begin position="27"/>
        <end position="127"/>
    </location>
</feature>
<organism evidence="2 3">
    <name type="scientific">Candidatus Amesbacteria bacterium GW2011_GWA2_47_11b</name>
    <dbReference type="NCBI Taxonomy" id="1618358"/>
    <lineage>
        <taxon>Bacteria</taxon>
        <taxon>Candidatus Amesiibacteriota</taxon>
    </lineage>
</organism>
<sequence>MDRVDEVIVRAKEFLKKAKRDAAHDLEHHTDVWENCQRIIKHEQLKVDMDLLKISTYWHDVVVGEQKWPSKIMVEDTCQLLARILPVHGFSENEIYIITETVRHHEFRDTPTTHEGLILQDADKLDTLSQKRWERTIQAFKKGEMKEETFLLYSRTFFKWVPILSATFHFRYSRQSADKSVQMFWGDKEYRELIESLGLITEYRKAKVDMNTGKTKITRIFIRLHSLWTKVRINTHQRFKYANL</sequence>
<dbReference type="Proteomes" id="UP000034307">
    <property type="component" value="Unassembled WGS sequence"/>
</dbReference>
<dbReference type="InterPro" id="IPR006674">
    <property type="entry name" value="HD_domain"/>
</dbReference>
<evidence type="ECO:0000313" key="2">
    <source>
        <dbReference type="EMBL" id="KKU56941.1"/>
    </source>
</evidence>
<dbReference type="PANTHER" id="PTHR33594:SF1">
    <property type="entry name" value="HD_PDEASE DOMAIN-CONTAINING PROTEIN"/>
    <property type="match status" value="1"/>
</dbReference>
<gene>
    <name evidence="2" type="ORF">UX80_C0030G0006</name>
</gene>
<reference evidence="2 3" key="1">
    <citation type="journal article" date="2015" name="Nature">
        <title>rRNA introns, odd ribosomes, and small enigmatic genomes across a large radiation of phyla.</title>
        <authorList>
            <person name="Brown C.T."/>
            <person name="Hug L.A."/>
            <person name="Thomas B.C."/>
            <person name="Sharon I."/>
            <person name="Castelle C.J."/>
            <person name="Singh A."/>
            <person name="Wilkins M.J."/>
            <person name="Williams K.H."/>
            <person name="Banfield J.F."/>
        </authorList>
    </citation>
    <scope>NUCLEOTIDE SEQUENCE [LARGE SCALE GENOMIC DNA]</scope>
</reference>
<comment type="caution">
    <text evidence="2">The sequence shown here is derived from an EMBL/GenBank/DDBJ whole genome shotgun (WGS) entry which is preliminary data.</text>
</comment>
<evidence type="ECO:0000313" key="3">
    <source>
        <dbReference type="Proteomes" id="UP000034307"/>
    </source>
</evidence>
<name>A0A0G1RIF1_9BACT</name>
<dbReference type="EMBL" id="LCNO01000030">
    <property type="protein sequence ID" value="KKU56941.1"/>
    <property type="molecule type" value="Genomic_DNA"/>
</dbReference>
<dbReference type="PANTHER" id="PTHR33594">
    <property type="entry name" value="SUPERFAMILY HYDROLASE, PUTATIVE (AFU_ORTHOLOGUE AFUA_1G03035)-RELATED"/>
    <property type="match status" value="1"/>
</dbReference>
<dbReference type="STRING" id="1618358.UX80_C0030G0006"/>
<accession>A0A0G1RIF1</accession>
<proteinExistence type="predicted"/>
<dbReference type="AlphaFoldDB" id="A0A0G1RIF1"/>
<protein>
    <recommendedName>
        <fullName evidence="1">HD domain-containing protein</fullName>
    </recommendedName>
</protein>
<dbReference type="SUPFAM" id="SSF109604">
    <property type="entry name" value="HD-domain/PDEase-like"/>
    <property type="match status" value="1"/>
</dbReference>